<dbReference type="InterPro" id="IPR011990">
    <property type="entry name" value="TPR-like_helical_dom_sf"/>
</dbReference>
<dbReference type="PROSITE" id="PS50005">
    <property type="entry name" value="TPR"/>
    <property type="match status" value="3"/>
</dbReference>
<evidence type="ECO:0000313" key="2">
    <source>
        <dbReference type="EMBL" id="EOR95028.1"/>
    </source>
</evidence>
<feature type="repeat" description="TPR" evidence="1">
    <location>
        <begin position="387"/>
        <end position="420"/>
    </location>
</feature>
<dbReference type="PANTHER" id="PTHR12558:SF13">
    <property type="entry name" value="CELL DIVISION CYCLE PROTEIN 27 HOMOLOG"/>
    <property type="match status" value="1"/>
</dbReference>
<dbReference type="eggNOG" id="COG0457">
    <property type="taxonomic scope" value="Bacteria"/>
</dbReference>
<dbReference type="OrthoDB" id="9814220at2"/>
<keyword evidence="3" id="KW-1185">Reference proteome</keyword>
<accession>R9GTK5</accession>
<dbReference type="InterPro" id="IPR019734">
    <property type="entry name" value="TPR_rpt"/>
</dbReference>
<sequence>MLKKTFLIAFALCSAGFSYSQVKNKKGSPSPAKVLSGIDSIEVRNDFFAGLKEKTSGRSDQAEVYFKEVIKKDPLNDAALYELSNLYRAQQKDDLAEEYAKKATDANPDNKWYFLLLSDIYKQKQKIDKLPAVLDNLIRIDPDSQIYYLDKANAYVLLKKTKEAQLTYQAIETRFGPSADLETLKQRLVINQDDPLKAIASLKESIKKDPSNVSNYLAISELYIKTNAKYKALTVLKQAHEVDAQNPYVILLMADIYRSDGKDSEAFTELKKVISDPEVDIDIKMQIILSYFPKLKNPTSLTEATTLALLTTQMHPADPKGFAIFGDLQAQSDNFTGAKTAYKEALKLNKNVFQVWEQLLQIETAEGNYNAVIKDGEEALVLFPERSPLYLFTAIAYAGQNNHEKAIVNFLKAASIDPENAVYQSQVYASMANSLNSLKKYKESDAAFDKALQLDPINAFALNNYAYFLSLRDERLERAAEMSKQTNELQPENASFQDTYAWVLFKQKKYDDARIWMEKAIKNNKDNGVQLEHYGDILFHLKQEEQALENWIKAKELGVKSAILDKKINEKKYTD</sequence>
<protein>
    <submittedName>
        <fullName evidence="2">TPR-repeat-containing protein</fullName>
    </submittedName>
</protein>
<evidence type="ECO:0000313" key="3">
    <source>
        <dbReference type="Proteomes" id="UP000014174"/>
    </source>
</evidence>
<reference evidence="2 3" key="1">
    <citation type="journal article" date="2013" name="Genome Announc.">
        <title>Draft Genome Sequence of Arcticibacter svalbardensis Strain MN12-7T, a Member of the Family Sphingobacteriaceae Isolated from an Arctic Soil Sample.</title>
        <authorList>
            <person name="Shivaji S."/>
            <person name="Ara S."/>
            <person name="Prasad S."/>
            <person name="Manasa B.P."/>
            <person name="Begum Z."/>
            <person name="Singh A."/>
            <person name="Kumar Pinnaka A."/>
        </authorList>
    </citation>
    <scope>NUCLEOTIDE SEQUENCE [LARGE SCALE GENOMIC DNA]</scope>
    <source>
        <strain evidence="2 3">MN12-7</strain>
    </source>
</reference>
<dbReference type="PATRIC" id="fig|1150600.3.peg.1785"/>
<feature type="repeat" description="TPR" evidence="1">
    <location>
        <begin position="425"/>
        <end position="458"/>
    </location>
</feature>
<evidence type="ECO:0000256" key="1">
    <source>
        <dbReference type="PROSITE-ProRule" id="PRU00339"/>
    </source>
</evidence>
<keyword evidence="1" id="KW-0802">TPR repeat</keyword>
<dbReference type="SMART" id="SM00028">
    <property type="entry name" value="TPR"/>
    <property type="match status" value="6"/>
</dbReference>
<organism evidence="2 3">
    <name type="scientific">Arcticibacter svalbardensis MN12-7</name>
    <dbReference type="NCBI Taxonomy" id="1150600"/>
    <lineage>
        <taxon>Bacteria</taxon>
        <taxon>Pseudomonadati</taxon>
        <taxon>Bacteroidota</taxon>
        <taxon>Sphingobacteriia</taxon>
        <taxon>Sphingobacteriales</taxon>
        <taxon>Sphingobacteriaceae</taxon>
        <taxon>Arcticibacter</taxon>
    </lineage>
</organism>
<dbReference type="Proteomes" id="UP000014174">
    <property type="component" value="Unassembled WGS sequence"/>
</dbReference>
<dbReference type="SUPFAM" id="SSF48452">
    <property type="entry name" value="TPR-like"/>
    <property type="match status" value="3"/>
</dbReference>
<comment type="caution">
    <text evidence="2">The sequence shown here is derived from an EMBL/GenBank/DDBJ whole genome shotgun (WGS) entry which is preliminary data.</text>
</comment>
<dbReference type="STRING" id="1150600.ADIARSV_1812"/>
<feature type="repeat" description="TPR" evidence="1">
    <location>
        <begin position="77"/>
        <end position="110"/>
    </location>
</feature>
<dbReference type="AlphaFoldDB" id="R9GTK5"/>
<dbReference type="EMBL" id="AQPN01000069">
    <property type="protein sequence ID" value="EOR95028.1"/>
    <property type="molecule type" value="Genomic_DNA"/>
</dbReference>
<dbReference type="PANTHER" id="PTHR12558">
    <property type="entry name" value="CELL DIVISION CYCLE 16,23,27"/>
    <property type="match status" value="1"/>
</dbReference>
<dbReference type="Pfam" id="PF13432">
    <property type="entry name" value="TPR_16"/>
    <property type="match status" value="1"/>
</dbReference>
<gene>
    <name evidence="2" type="ORF">ADIARSV_1812</name>
</gene>
<dbReference type="RefSeq" id="WP_016195048.1">
    <property type="nucleotide sequence ID" value="NZ_AQPN01000069.1"/>
</dbReference>
<name>R9GTK5_9SPHI</name>
<dbReference type="Pfam" id="PF13181">
    <property type="entry name" value="TPR_8"/>
    <property type="match status" value="3"/>
</dbReference>
<proteinExistence type="predicted"/>
<dbReference type="Gene3D" id="1.25.40.10">
    <property type="entry name" value="Tetratricopeptide repeat domain"/>
    <property type="match status" value="5"/>
</dbReference>